<evidence type="ECO:0000259" key="24">
    <source>
        <dbReference type="SMART" id="SM00483"/>
    </source>
</evidence>
<keyword evidence="11" id="KW-0227">DNA damage</keyword>
<protein>
    <recommendedName>
        <fullName evidence="5">DNA polymerase beta</fullName>
        <ecNumber evidence="3">2.7.7.7</ecNumber>
        <ecNumber evidence="4">4.2.99.18</ecNumber>
    </recommendedName>
    <alternativeName>
        <fullName evidence="16">5'-deoxyribose-phosphate lyase</fullName>
    </alternativeName>
    <alternativeName>
        <fullName evidence="17">AP lyase</fullName>
    </alternativeName>
</protein>
<keyword evidence="10" id="KW-0235">DNA replication</keyword>
<evidence type="ECO:0000256" key="7">
    <source>
        <dbReference type="ARBA" id="ARBA00022634"/>
    </source>
</evidence>
<dbReference type="Pfam" id="PF14791">
    <property type="entry name" value="DNA_pol_B_thumb"/>
    <property type="match status" value="1"/>
</dbReference>
<evidence type="ECO:0000256" key="13">
    <source>
        <dbReference type="ARBA" id="ARBA00022932"/>
    </source>
</evidence>
<dbReference type="NCBIfam" id="NF006375">
    <property type="entry name" value="PRK08609.1"/>
    <property type="match status" value="1"/>
</dbReference>
<keyword evidence="13" id="KW-0239">DNA-directed DNA polymerase</keyword>
<dbReference type="EMBL" id="GG697238">
    <property type="protein sequence ID" value="EET90382.1"/>
    <property type="molecule type" value="Genomic_DNA"/>
</dbReference>
<dbReference type="InterPro" id="IPR004013">
    <property type="entry name" value="PHP_dom"/>
</dbReference>
<dbReference type="InterPro" id="IPR003141">
    <property type="entry name" value="Pol/His_phosphatase_N"/>
</dbReference>
<dbReference type="Gene3D" id="1.10.150.110">
    <property type="entry name" value="DNA polymerase beta, N-terminal domain-like"/>
    <property type="match status" value="1"/>
</dbReference>
<dbReference type="PANTHER" id="PTHR36928">
    <property type="entry name" value="PHOSPHATASE YCDX-RELATED"/>
    <property type="match status" value="1"/>
</dbReference>
<evidence type="ECO:0000256" key="14">
    <source>
        <dbReference type="ARBA" id="ARBA00023053"/>
    </source>
</evidence>
<dbReference type="GO" id="GO:0005829">
    <property type="term" value="C:cytosol"/>
    <property type="evidence" value="ECO:0007669"/>
    <property type="project" value="TreeGrafter"/>
</dbReference>
<name>C7DGN5_MICA2</name>
<dbReference type="PIRSF" id="PIRSF005047">
    <property type="entry name" value="UCP005047_YshC"/>
    <property type="match status" value="1"/>
</dbReference>
<dbReference type="Proteomes" id="UP000332487">
    <property type="component" value="Unassembled WGS sequence"/>
</dbReference>
<keyword evidence="12" id="KW-0832">Ubl conjugation</keyword>
<dbReference type="PANTHER" id="PTHR36928:SF1">
    <property type="entry name" value="PHOSPHATASE YCDX-RELATED"/>
    <property type="match status" value="1"/>
</dbReference>
<dbReference type="InterPro" id="IPR010996">
    <property type="entry name" value="HHH_MUS81"/>
</dbReference>
<gene>
    <name evidence="25" type="ORF">UNLARM2_0236</name>
</gene>
<reference evidence="25 26" key="1">
    <citation type="journal article" date="2009" name="Genome Biol.">
        <title>Community-wide analysis of microbial genome sequence signatures.</title>
        <authorList>
            <person name="Dick G.J."/>
            <person name="Andersson A.F."/>
            <person name="Baker B.J."/>
            <person name="Simmons S.L."/>
            <person name="Thomas B.C."/>
            <person name="Yelton A.P."/>
            <person name="Banfield J.F."/>
        </authorList>
    </citation>
    <scope>NUCLEOTIDE SEQUENCE [LARGE SCALE GENOMIC DNA]</scope>
    <source>
        <strain evidence="25">ARMAN-2</strain>
    </source>
</reference>
<evidence type="ECO:0000256" key="21">
    <source>
        <dbReference type="ARBA" id="ARBA00049244"/>
    </source>
</evidence>
<dbReference type="Pfam" id="PF14716">
    <property type="entry name" value="HHH_8"/>
    <property type="match status" value="1"/>
</dbReference>
<feature type="domain" description="Polymerase/histidinol phosphatase N-terminal" evidence="23">
    <location>
        <begin position="345"/>
        <end position="425"/>
    </location>
</feature>
<dbReference type="Gene3D" id="1.10.150.20">
    <property type="entry name" value="5' to 3' exonuclease, C-terminal subdomain"/>
    <property type="match status" value="1"/>
</dbReference>
<dbReference type="InterPro" id="IPR016195">
    <property type="entry name" value="Pol/histidinol_Pase-like"/>
</dbReference>
<evidence type="ECO:0000259" key="22">
    <source>
        <dbReference type="SMART" id="SM00278"/>
    </source>
</evidence>
<proteinExistence type="predicted"/>
<accession>C7DGN5</accession>
<dbReference type="Pfam" id="PF02811">
    <property type="entry name" value="PHP"/>
    <property type="match status" value="1"/>
</dbReference>
<evidence type="ECO:0000256" key="4">
    <source>
        <dbReference type="ARBA" id="ARBA00012720"/>
    </source>
</evidence>
<comment type="catalytic activity">
    <reaction evidence="19">
        <text>a 5'-end 2'-deoxyribose-2'-deoxyribonucleotide-DNA = (2E,4S)-4-hydroxypenten-2-al-5-phosphate + a 5'-end 5'-phospho-2'-deoxyribonucleoside-DNA + H(+)</text>
        <dbReference type="Rhea" id="RHEA:76255"/>
        <dbReference type="Rhea" id="RHEA-COMP:13180"/>
        <dbReference type="Rhea" id="RHEA-COMP:18657"/>
        <dbReference type="ChEBI" id="CHEBI:15378"/>
        <dbReference type="ChEBI" id="CHEBI:136412"/>
        <dbReference type="ChEBI" id="CHEBI:195194"/>
        <dbReference type="ChEBI" id="CHEBI:195195"/>
    </reaction>
</comment>
<evidence type="ECO:0000256" key="11">
    <source>
        <dbReference type="ARBA" id="ARBA00022763"/>
    </source>
</evidence>
<dbReference type="InterPro" id="IPR047967">
    <property type="entry name" value="PolX_PHP"/>
</dbReference>
<evidence type="ECO:0000256" key="15">
    <source>
        <dbReference type="ARBA" id="ARBA00023204"/>
    </source>
</evidence>
<dbReference type="EC" id="4.2.99.18" evidence="4"/>
<reference evidence="25 26" key="2">
    <citation type="journal article" date="2010" name="Proc. Natl. Acad. Sci. U.S.A.">
        <title>Enigmatic, ultrasmall, uncultivated Archaea.</title>
        <authorList>
            <person name="Baker B.J."/>
            <person name="Comolli L.R."/>
            <person name="Dick G.J."/>
            <person name="Hauser L.J."/>
            <person name="Hyatt D."/>
            <person name="Dill B.D."/>
            <person name="Land M.L."/>
            <person name="Verberkmoes N.C."/>
            <person name="Hettich R.L."/>
            <person name="Banfield J.F."/>
        </authorList>
    </citation>
    <scope>NUCLEOTIDE SEQUENCE [LARGE SCALE GENOMIC DNA]</scope>
    <source>
        <strain evidence="25">ARMAN-2</strain>
    </source>
</reference>
<dbReference type="InterPro" id="IPR050243">
    <property type="entry name" value="PHP_phosphatase"/>
</dbReference>
<dbReference type="InterPro" id="IPR043519">
    <property type="entry name" value="NT_sf"/>
</dbReference>
<evidence type="ECO:0000313" key="26">
    <source>
        <dbReference type="Proteomes" id="UP000332487"/>
    </source>
</evidence>
<keyword evidence="6" id="KW-0488">Methylation</keyword>
<comment type="subcellular location">
    <subcellularLocation>
        <location evidence="2">Cytoplasm</location>
    </subcellularLocation>
</comment>
<comment type="catalytic activity">
    <reaction evidence="18">
        <text>2'-deoxyribonucleotide-(2'-deoxyribose 5'-phosphate)-2'-deoxyribonucleotide-DNA = a 3'-end 2'-deoxyribonucleotide-(2,3-dehydro-2,3-deoxyribose 5'-phosphate)-DNA + a 5'-end 5'-phospho-2'-deoxyribonucleoside-DNA + H(+)</text>
        <dbReference type="Rhea" id="RHEA:66592"/>
        <dbReference type="Rhea" id="RHEA-COMP:13180"/>
        <dbReference type="Rhea" id="RHEA-COMP:16897"/>
        <dbReference type="Rhea" id="RHEA-COMP:17067"/>
        <dbReference type="ChEBI" id="CHEBI:15378"/>
        <dbReference type="ChEBI" id="CHEBI:136412"/>
        <dbReference type="ChEBI" id="CHEBI:157695"/>
        <dbReference type="ChEBI" id="CHEBI:167181"/>
        <dbReference type="EC" id="4.2.99.18"/>
    </reaction>
</comment>
<dbReference type="GO" id="GO:0003887">
    <property type="term" value="F:DNA-directed DNA polymerase activity"/>
    <property type="evidence" value="ECO:0007669"/>
    <property type="project" value="UniProtKB-KW"/>
</dbReference>
<keyword evidence="9" id="KW-0548">Nucleotidyltransferase</keyword>
<comment type="function">
    <text evidence="20">Repair polymerase that plays a key role in base-excision repair. During this process, the damaged base is excised by specific DNA glycosylases, the DNA backbone is nicked at the abasic site by an apurinic/apyrimidic (AP) endonuclease, and POLB removes 5'-deoxyribose-phosphate from the preincised AP site acting as a 5'-deoxyribose-phosphate lyase (5'-dRP lyase); through its DNA polymerase activity, it adds one nucleotide to the 3' end of the arising single-nucleotide gap. Conducts 'gap-filling' DNA synthesis in a stepwise distributive fashion rather than in a processive fashion as for other DNA polymerases. It is also able to cleave sugar-phosphate bonds 3' to an intact AP site, acting as an AP lyase.</text>
</comment>
<evidence type="ECO:0000256" key="1">
    <source>
        <dbReference type="ARBA" id="ARBA00001946"/>
    </source>
</evidence>
<dbReference type="InterPro" id="IPR029398">
    <property type="entry name" value="PolB_thumb"/>
</dbReference>
<dbReference type="Pfam" id="PF14520">
    <property type="entry name" value="HHH_5"/>
    <property type="match status" value="1"/>
</dbReference>
<dbReference type="Gene3D" id="3.30.460.10">
    <property type="entry name" value="Beta Polymerase, domain 2"/>
    <property type="match status" value="1"/>
</dbReference>
<evidence type="ECO:0000256" key="16">
    <source>
        <dbReference type="ARBA" id="ARBA00035717"/>
    </source>
</evidence>
<evidence type="ECO:0000256" key="20">
    <source>
        <dbReference type="ARBA" id="ARBA00045548"/>
    </source>
</evidence>
<sequence>MELKNKEIADIFNNIAAMLGIDNSPSSKFEIRAYQRAALTIEGLQEDLGLIYGRGGIDALMELPGIGKGLAQKIEEYLKTGRIRKYEEMRKKYPIDFVELSKIEGLGAKKIGVLYKRLGVKDVETLKDALEKHKVRELAGFGAKSEEVLADGIKILESSKGRLLLGDVLPEAESIVSKLAGSGLAEGVVIAGSIRRMRETVGDIDILALSKSPEKVMDFFSGMDEVKSIISKGPTKTTVWLKIGTSCDLRVIEPDSFGAAIQYFTGSKNHNIGVRTIAVKKGYKLNEYGLFEKSGRLISSLNEETIYAKLGMQWIPPEMREDRGEIKLAQEHNIPDLIQLKDLMGDMHTHTKETDGMNTLEEMAAAAGAAGLAYFATTNHTKSLRVAKGMDEKRFEEFFKKIDSLNEKLGGRPTILKGAEVDILKDGSLDLSRAMLEKMDCVVAAVHSNFNMSYDEMTARVRKALDTGLVSILAHPTGRVINQREPYKIDLEKVAESAERGMVALEINSYPSRLDLNDTNILSLRGYNIMFSVDSDGHNVSHFGFLRYGIGTARRGWLTKANVINTMPLEKVRRFLAKKK</sequence>
<evidence type="ECO:0000256" key="19">
    <source>
        <dbReference type="ARBA" id="ARBA00044678"/>
    </source>
</evidence>
<dbReference type="GO" id="GO:0006281">
    <property type="term" value="P:DNA repair"/>
    <property type="evidence" value="ECO:0007669"/>
    <property type="project" value="UniProtKB-KW"/>
</dbReference>
<dbReference type="SMART" id="SM00481">
    <property type="entry name" value="POLIIIAc"/>
    <property type="match status" value="1"/>
</dbReference>
<dbReference type="Gene3D" id="3.20.20.140">
    <property type="entry name" value="Metal-dependent hydrolases"/>
    <property type="match status" value="1"/>
</dbReference>
<feature type="domain" description="Helix-hairpin-helix DNA-binding motif class 1" evidence="22">
    <location>
        <begin position="133"/>
        <end position="152"/>
    </location>
</feature>
<keyword evidence="26" id="KW-1185">Reference proteome</keyword>
<dbReference type="InterPro" id="IPR022311">
    <property type="entry name" value="PolX-like"/>
</dbReference>
<evidence type="ECO:0000256" key="5">
    <source>
        <dbReference type="ARBA" id="ARBA00020020"/>
    </source>
</evidence>
<dbReference type="AlphaFoldDB" id="C7DGN5"/>
<evidence type="ECO:0000256" key="12">
    <source>
        <dbReference type="ARBA" id="ARBA00022843"/>
    </source>
</evidence>
<dbReference type="InterPro" id="IPR002008">
    <property type="entry name" value="DNA_pol_X_beta-like"/>
</dbReference>
<dbReference type="InterPro" id="IPR027421">
    <property type="entry name" value="DNA_pol_lamdba_lyase_dom_sf"/>
</dbReference>
<evidence type="ECO:0000256" key="3">
    <source>
        <dbReference type="ARBA" id="ARBA00012417"/>
    </source>
</evidence>
<dbReference type="CDD" id="cd00141">
    <property type="entry name" value="NT_POLXc"/>
    <property type="match status" value="1"/>
</dbReference>
<dbReference type="CDD" id="cd07436">
    <property type="entry name" value="PHP_PolX"/>
    <property type="match status" value="1"/>
</dbReference>
<dbReference type="GO" id="GO:0042578">
    <property type="term" value="F:phosphoric ester hydrolase activity"/>
    <property type="evidence" value="ECO:0007669"/>
    <property type="project" value="TreeGrafter"/>
</dbReference>
<evidence type="ECO:0000313" key="25">
    <source>
        <dbReference type="EMBL" id="EET90382.1"/>
    </source>
</evidence>
<dbReference type="Gene3D" id="3.30.210.10">
    <property type="entry name" value="DNA polymerase, thumb domain"/>
    <property type="match status" value="1"/>
</dbReference>
<dbReference type="InterPro" id="IPR037160">
    <property type="entry name" value="DNA_Pol_thumb_sf"/>
</dbReference>
<evidence type="ECO:0000256" key="18">
    <source>
        <dbReference type="ARBA" id="ARBA00044632"/>
    </source>
</evidence>
<dbReference type="GO" id="GO:0008270">
    <property type="term" value="F:zinc ion binding"/>
    <property type="evidence" value="ECO:0007669"/>
    <property type="project" value="TreeGrafter"/>
</dbReference>
<dbReference type="InterPro" id="IPR002054">
    <property type="entry name" value="DNA-dir_DNA_pol_X"/>
</dbReference>
<dbReference type="GO" id="GO:0003677">
    <property type="term" value="F:DNA binding"/>
    <property type="evidence" value="ECO:0007669"/>
    <property type="project" value="InterPro"/>
</dbReference>
<keyword evidence="15" id="KW-0234">DNA repair</keyword>
<feature type="domain" description="DNA-directed DNA polymerase X" evidence="24">
    <location>
        <begin position="3"/>
        <end position="321"/>
    </location>
</feature>
<evidence type="ECO:0000256" key="17">
    <source>
        <dbReference type="ARBA" id="ARBA00035726"/>
    </source>
</evidence>
<evidence type="ECO:0000256" key="2">
    <source>
        <dbReference type="ARBA" id="ARBA00004496"/>
    </source>
</evidence>
<evidence type="ECO:0000256" key="9">
    <source>
        <dbReference type="ARBA" id="ARBA00022695"/>
    </source>
</evidence>
<dbReference type="GO" id="GO:0140078">
    <property type="term" value="F:class I DNA-(apurinic or apyrimidinic site) endonuclease activity"/>
    <property type="evidence" value="ECO:0007669"/>
    <property type="project" value="UniProtKB-EC"/>
</dbReference>
<organism evidence="25 26">
    <name type="scientific">Candidatus Micrarchaeum acidiphilum ARMAN-2</name>
    <dbReference type="NCBI Taxonomy" id="425595"/>
    <lineage>
        <taxon>Archaea</taxon>
        <taxon>Candidatus Micrarchaeota</taxon>
        <taxon>Candidatus Micrarchaeia</taxon>
        <taxon>Candidatus Micrarchaeales</taxon>
        <taxon>Candidatus Micrarchaeaceae</taxon>
        <taxon>Candidatus Micrarchaeum</taxon>
    </lineage>
</organism>
<dbReference type="SMART" id="SM00278">
    <property type="entry name" value="HhH1"/>
    <property type="match status" value="3"/>
</dbReference>
<comment type="catalytic activity">
    <reaction evidence="21">
        <text>DNA(n) + a 2'-deoxyribonucleoside 5'-triphosphate = DNA(n+1) + diphosphate</text>
        <dbReference type="Rhea" id="RHEA:22508"/>
        <dbReference type="Rhea" id="RHEA-COMP:17339"/>
        <dbReference type="Rhea" id="RHEA-COMP:17340"/>
        <dbReference type="ChEBI" id="CHEBI:33019"/>
        <dbReference type="ChEBI" id="CHEBI:61560"/>
        <dbReference type="ChEBI" id="CHEBI:173112"/>
        <dbReference type="EC" id="2.7.7.7"/>
    </reaction>
</comment>
<dbReference type="PRINTS" id="PR00870">
    <property type="entry name" value="DNAPOLXBETA"/>
</dbReference>
<evidence type="ECO:0000256" key="6">
    <source>
        <dbReference type="ARBA" id="ARBA00022481"/>
    </source>
</evidence>
<keyword evidence="7" id="KW-0237">DNA synthesis</keyword>
<dbReference type="EC" id="2.7.7.7" evidence="3"/>
<dbReference type="SUPFAM" id="SSF81301">
    <property type="entry name" value="Nucleotidyltransferase"/>
    <property type="match status" value="1"/>
</dbReference>
<keyword evidence="8" id="KW-0808">Transferase</keyword>
<dbReference type="SUPFAM" id="SSF47802">
    <property type="entry name" value="DNA polymerase beta, N-terminal domain-like"/>
    <property type="match status" value="1"/>
</dbReference>
<feature type="domain" description="Helix-hairpin-helix DNA-binding motif class 1" evidence="22">
    <location>
        <begin position="58"/>
        <end position="77"/>
    </location>
</feature>
<evidence type="ECO:0000256" key="8">
    <source>
        <dbReference type="ARBA" id="ARBA00022679"/>
    </source>
</evidence>
<dbReference type="SUPFAM" id="SSF89550">
    <property type="entry name" value="PHP domain-like"/>
    <property type="match status" value="1"/>
</dbReference>
<evidence type="ECO:0000259" key="23">
    <source>
        <dbReference type="SMART" id="SM00481"/>
    </source>
</evidence>
<evidence type="ECO:0000256" key="10">
    <source>
        <dbReference type="ARBA" id="ARBA00022705"/>
    </source>
</evidence>
<keyword evidence="14" id="KW-0915">Sodium</keyword>
<dbReference type="SMART" id="SM00483">
    <property type="entry name" value="POLXc"/>
    <property type="match status" value="1"/>
</dbReference>
<feature type="domain" description="Helix-hairpin-helix DNA-binding motif class 1" evidence="22">
    <location>
        <begin position="98"/>
        <end position="117"/>
    </location>
</feature>
<comment type="cofactor">
    <cofactor evidence="1">
        <name>Mg(2+)</name>
        <dbReference type="ChEBI" id="CHEBI:18420"/>
    </cofactor>
</comment>
<dbReference type="InterPro" id="IPR003583">
    <property type="entry name" value="Hlx-hairpin-Hlx_DNA-bd_motif"/>
</dbReference>